<evidence type="ECO:0000313" key="2">
    <source>
        <dbReference type="Proteomes" id="UP000410049"/>
    </source>
</evidence>
<dbReference type="AlphaFoldDB" id="A0A5M9ZHN4"/>
<dbReference type="Proteomes" id="UP000410049">
    <property type="component" value="Unassembled WGS sequence"/>
</dbReference>
<accession>A0A5M9ZHN4</accession>
<evidence type="ECO:0000313" key="1">
    <source>
        <dbReference type="EMBL" id="KAA8825108.1"/>
    </source>
</evidence>
<dbReference type="EMBL" id="RZUH01000020">
    <property type="protein sequence ID" value="KAA8825108.1"/>
    <property type="molecule type" value="Genomic_DNA"/>
</dbReference>
<evidence type="ECO:0008006" key="3">
    <source>
        <dbReference type="Google" id="ProtNLM"/>
    </source>
</evidence>
<comment type="caution">
    <text evidence="1">The sequence shown here is derived from an EMBL/GenBank/DDBJ whole genome shotgun (WGS) entry which is preliminary data.</text>
</comment>
<gene>
    <name evidence="1" type="ORF">EMO91_12835</name>
</gene>
<name>A0A5M9ZHN4_9BIFI</name>
<dbReference type="RefSeq" id="WP_150380273.1">
    <property type="nucleotide sequence ID" value="NZ_RZUH01000020.1"/>
</dbReference>
<reference evidence="1 2" key="1">
    <citation type="journal article" date="2019" name="Syst. Appl. Microbiol.">
        <title>Characterization of Bifidobacterium species in feaces of the Egyptian fruit bat: Description of B. vespertilionis sp. nov. and B. rousetti sp. nov.</title>
        <authorList>
            <person name="Modesto M."/>
            <person name="Satti M."/>
            <person name="Watanabe K."/>
            <person name="Puglisi E."/>
            <person name="Morelli L."/>
            <person name="Huang C.-H."/>
            <person name="Liou J.-S."/>
            <person name="Miyashita M."/>
            <person name="Tamura T."/>
            <person name="Saito S."/>
            <person name="Mori K."/>
            <person name="Huang L."/>
            <person name="Sciavilla P."/>
            <person name="Sandri C."/>
            <person name="Spiezio C."/>
            <person name="Vitali F."/>
            <person name="Cavalieri D."/>
            <person name="Perpetuini G."/>
            <person name="Tofalo R."/>
            <person name="Bonetti A."/>
            <person name="Arita M."/>
            <person name="Mattarelli P."/>
        </authorList>
    </citation>
    <scope>NUCLEOTIDE SEQUENCE [LARGE SCALE GENOMIC DNA]</scope>
    <source>
        <strain evidence="1 2">RST17</strain>
    </source>
</reference>
<organism evidence="1 2">
    <name type="scientific">Bifidobacterium myosotis</name>
    <dbReference type="NCBI Taxonomy" id="1630166"/>
    <lineage>
        <taxon>Bacteria</taxon>
        <taxon>Bacillati</taxon>
        <taxon>Actinomycetota</taxon>
        <taxon>Actinomycetes</taxon>
        <taxon>Bifidobacteriales</taxon>
        <taxon>Bifidobacteriaceae</taxon>
        <taxon>Bifidobacterium</taxon>
    </lineage>
</organism>
<sequence>MDTNDNNKAKATFASLPPLTPAGWRVMTVTLADGGPHRVDPPLDRRLEAAGMIAAEGWRWRATDRGLDAVRALTAMAGDPEAHIPVAVRRVLARTAPAALVNDPDRETRTTAAVHLPADDPARLRRLAQSPDPEIRATAANRLPEELFDAAFDGETDPTVLIRLVRRSPAWAARNLERLIGYTDGEPVLAALLASTPGLDAHAVHQLAAHRIAPGSLWLAHDPDGDDDAPLTDDDATALLRDANAGLARLALERNPGRVTHAVAAHWCATAADGVIAVLLSHDARHGAGLVDRTMVATLVGRADPDIDLRLARHIDLLDDAQIDAILERADGGTADTLYMAAGRRRWTDHELALLDAKCGPNSRFRDDLATAAHLLARLGYDGEHDGPLALIRPLLAD</sequence>
<protein>
    <recommendedName>
        <fullName evidence="3">Leucine rich repeat variant</fullName>
    </recommendedName>
</protein>
<proteinExistence type="predicted"/>